<gene>
    <name evidence="2" type="ORF">LOC62_01G001533</name>
</gene>
<organism evidence="2 3">
    <name type="scientific">Vanrija pseudolonga</name>
    <dbReference type="NCBI Taxonomy" id="143232"/>
    <lineage>
        <taxon>Eukaryota</taxon>
        <taxon>Fungi</taxon>
        <taxon>Dikarya</taxon>
        <taxon>Basidiomycota</taxon>
        <taxon>Agaricomycotina</taxon>
        <taxon>Tremellomycetes</taxon>
        <taxon>Trichosporonales</taxon>
        <taxon>Trichosporonaceae</taxon>
        <taxon>Vanrija</taxon>
    </lineage>
</organism>
<feature type="transmembrane region" description="Helical" evidence="1">
    <location>
        <begin position="149"/>
        <end position="168"/>
    </location>
</feature>
<reference evidence="2" key="1">
    <citation type="submission" date="2023-10" db="EMBL/GenBank/DDBJ databases">
        <authorList>
            <person name="Noh H."/>
        </authorList>
    </citation>
    <scope>NUCLEOTIDE SEQUENCE</scope>
    <source>
        <strain evidence="2">DUCC4014</strain>
    </source>
</reference>
<keyword evidence="1" id="KW-0472">Membrane</keyword>
<dbReference type="RefSeq" id="XP_062624013.1">
    <property type="nucleotide sequence ID" value="XM_062768029.1"/>
</dbReference>
<dbReference type="Proteomes" id="UP000827549">
    <property type="component" value="Chromosome 1"/>
</dbReference>
<evidence type="ECO:0000313" key="2">
    <source>
        <dbReference type="EMBL" id="WOO77981.1"/>
    </source>
</evidence>
<dbReference type="AlphaFoldDB" id="A0AAF1BFF1"/>
<keyword evidence="3" id="KW-1185">Reference proteome</keyword>
<keyword evidence="1" id="KW-0812">Transmembrane</keyword>
<evidence type="ECO:0000313" key="3">
    <source>
        <dbReference type="Proteomes" id="UP000827549"/>
    </source>
</evidence>
<proteinExistence type="predicted"/>
<sequence length="234" mass="25356">MFSPLTLIFRAMSLLDNRHDWVESDTDAVCRFCVRAMAERSRRAEGEGEGGVGVEGGVVLRGEWNSGKQGLAYIDEDAATGADTDADTTAHTPTPCCETSARWHASLKSIELEQALFLSLPIVCALGASGGLMAFGATTAVYCASCGDTVPVMFWLFMGVAAVCRRLLKHMARRVLPLIHHRAVHAFLESLLHYAMLGVVLAVVTVAFVLEHHNPSAYSHRLALALAWCASLWL</sequence>
<dbReference type="GeneID" id="87804788"/>
<feature type="transmembrane region" description="Helical" evidence="1">
    <location>
        <begin position="191"/>
        <end position="210"/>
    </location>
</feature>
<keyword evidence="1" id="KW-1133">Transmembrane helix</keyword>
<name>A0AAF1BFF1_9TREE</name>
<accession>A0AAF1BFF1</accession>
<evidence type="ECO:0000256" key="1">
    <source>
        <dbReference type="SAM" id="Phobius"/>
    </source>
</evidence>
<protein>
    <submittedName>
        <fullName evidence="2">Uncharacterized protein</fullName>
    </submittedName>
</protein>
<dbReference type="EMBL" id="CP086714">
    <property type="protein sequence ID" value="WOO77981.1"/>
    <property type="molecule type" value="Genomic_DNA"/>
</dbReference>
<feature type="transmembrane region" description="Helical" evidence="1">
    <location>
        <begin position="115"/>
        <end position="137"/>
    </location>
</feature>